<keyword evidence="2" id="KW-1133">Transmembrane helix</keyword>
<feature type="signal peptide" evidence="3">
    <location>
        <begin position="1"/>
        <end position="21"/>
    </location>
</feature>
<name>A0AAE1U7H4_9EUCA</name>
<reference evidence="4" key="1">
    <citation type="submission" date="2023-11" db="EMBL/GenBank/DDBJ databases">
        <title>Genome assemblies of two species of porcelain crab, Petrolisthes cinctipes and Petrolisthes manimaculis (Anomura: Porcellanidae).</title>
        <authorList>
            <person name="Angst P."/>
        </authorList>
    </citation>
    <scope>NUCLEOTIDE SEQUENCE</scope>
    <source>
        <strain evidence="4">PB745_02</strain>
        <tissue evidence="4">Gill</tissue>
    </source>
</reference>
<organism evidence="4 5">
    <name type="scientific">Petrolisthes manimaculis</name>
    <dbReference type="NCBI Taxonomy" id="1843537"/>
    <lineage>
        <taxon>Eukaryota</taxon>
        <taxon>Metazoa</taxon>
        <taxon>Ecdysozoa</taxon>
        <taxon>Arthropoda</taxon>
        <taxon>Crustacea</taxon>
        <taxon>Multicrustacea</taxon>
        <taxon>Malacostraca</taxon>
        <taxon>Eumalacostraca</taxon>
        <taxon>Eucarida</taxon>
        <taxon>Decapoda</taxon>
        <taxon>Pleocyemata</taxon>
        <taxon>Anomura</taxon>
        <taxon>Galatheoidea</taxon>
        <taxon>Porcellanidae</taxon>
        <taxon>Petrolisthes</taxon>
    </lineage>
</organism>
<dbReference type="EMBL" id="JAWZYT010001357">
    <property type="protein sequence ID" value="KAK4312962.1"/>
    <property type="molecule type" value="Genomic_DNA"/>
</dbReference>
<dbReference type="Proteomes" id="UP001292094">
    <property type="component" value="Unassembled WGS sequence"/>
</dbReference>
<proteinExistence type="predicted"/>
<feature type="region of interest" description="Disordered" evidence="1">
    <location>
        <begin position="187"/>
        <end position="208"/>
    </location>
</feature>
<keyword evidence="2" id="KW-0472">Membrane</keyword>
<evidence type="ECO:0000256" key="1">
    <source>
        <dbReference type="SAM" id="MobiDB-lite"/>
    </source>
</evidence>
<evidence type="ECO:0000256" key="2">
    <source>
        <dbReference type="SAM" id="Phobius"/>
    </source>
</evidence>
<protein>
    <submittedName>
        <fullName evidence="4">Uncharacterized protein</fullName>
    </submittedName>
</protein>
<accession>A0AAE1U7H4</accession>
<evidence type="ECO:0000256" key="3">
    <source>
        <dbReference type="SAM" id="SignalP"/>
    </source>
</evidence>
<feature type="transmembrane region" description="Helical" evidence="2">
    <location>
        <begin position="289"/>
        <end position="311"/>
    </location>
</feature>
<gene>
    <name evidence="4" type="ORF">Pmani_015628</name>
</gene>
<keyword evidence="5" id="KW-1185">Reference proteome</keyword>
<keyword evidence="3" id="KW-0732">Signal</keyword>
<feature type="chain" id="PRO_5042225705" evidence="3">
    <location>
        <begin position="22"/>
        <end position="323"/>
    </location>
</feature>
<evidence type="ECO:0000313" key="5">
    <source>
        <dbReference type="Proteomes" id="UP001292094"/>
    </source>
</evidence>
<keyword evidence="2" id="KW-0812">Transmembrane</keyword>
<comment type="caution">
    <text evidence="4">The sequence shown here is derived from an EMBL/GenBank/DDBJ whole genome shotgun (WGS) entry which is preliminary data.</text>
</comment>
<dbReference type="AlphaFoldDB" id="A0AAE1U7H4"/>
<sequence length="323" mass="36097">MEVMMVVVMIGWISVYFKGFAARDTAERENHHTTNFTLNPGDTRFTPPLEKDEQVVVWADLNSPTYIWQYPLHLFLHTEEVDSMDQCGSGGGGGGSGDTLSTIVNQNKGHKAACSISSHCDIRVQLSYDMYNATERLMTCCCATGEMWLGQTKDGSAVVNELGVRSLKIQMDSQMVNVTEMATSYHHHHHNNNNTNTHNTKNNTNNNNTNTPAVDVVVSSLSLLLRARRSGRWCVGVSVLCDPMVPLCGNVTVFLQEVSQRRTHPVAHTRKKRSVWFGVSCLKVEWCQLALGVIVKLSLTVLVSLISYINLRRLDHRTHVLKI</sequence>
<evidence type="ECO:0000313" key="4">
    <source>
        <dbReference type="EMBL" id="KAK4312962.1"/>
    </source>
</evidence>
<feature type="compositionally biased region" description="Low complexity" evidence="1">
    <location>
        <begin position="192"/>
        <end position="208"/>
    </location>
</feature>